<dbReference type="SMART" id="SM00355">
    <property type="entry name" value="ZnF_C2H2"/>
    <property type="match status" value="3"/>
</dbReference>
<keyword evidence="1" id="KW-0863">Zinc-finger</keyword>
<accession>A0A1B0CK23</accession>
<organism evidence="4 5">
    <name type="scientific">Lutzomyia longipalpis</name>
    <name type="common">Sand fly</name>
    <dbReference type="NCBI Taxonomy" id="7200"/>
    <lineage>
        <taxon>Eukaryota</taxon>
        <taxon>Metazoa</taxon>
        <taxon>Ecdysozoa</taxon>
        <taxon>Arthropoda</taxon>
        <taxon>Hexapoda</taxon>
        <taxon>Insecta</taxon>
        <taxon>Pterygota</taxon>
        <taxon>Neoptera</taxon>
        <taxon>Endopterygota</taxon>
        <taxon>Diptera</taxon>
        <taxon>Nematocera</taxon>
        <taxon>Psychodoidea</taxon>
        <taxon>Psychodidae</taxon>
        <taxon>Lutzomyia</taxon>
        <taxon>Lutzomyia</taxon>
    </lineage>
</organism>
<feature type="region of interest" description="Disordered" evidence="2">
    <location>
        <begin position="341"/>
        <end position="413"/>
    </location>
</feature>
<dbReference type="EMBL" id="AJWK01015649">
    <property type="status" value="NOT_ANNOTATED_CDS"/>
    <property type="molecule type" value="Genomic_DNA"/>
</dbReference>
<dbReference type="AlphaFoldDB" id="A0A1B0CK23"/>
<feature type="compositionally biased region" description="Low complexity" evidence="2">
    <location>
        <begin position="613"/>
        <end position="641"/>
    </location>
</feature>
<dbReference type="GO" id="GO:0008270">
    <property type="term" value="F:zinc ion binding"/>
    <property type="evidence" value="ECO:0007669"/>
    <property type="project" value="UniProtKB-KW"/>
</dbReference>
<keyword evidence="1" id="KW-0479">Metal-binding</keyword>
<feature type="compositionally biased region" description="Acidic residues" evidence="2">
    <location>
        <begin position="545"/>
        <end position="563"/>
    </location>
</feature>
<dbReference type="SUPFAM" id="SSF57667">
    <property type="entry name" value="beta-beta-alpha zinc fingers"/>
    <property type="match status" value="1"/>
</dbReference>
<dbReference type="PROSITE" id="PS00028">
    <property type="entry name" value="ZINC_FINGER_C2H2_1"/>
    <property type="match status" value="2"/>
</dbReference>
<dbReference type="InterPro" id="IPR013087">
    <property type="entry name" value="Znf_C2H2_type"/>
</dbReference>
<feature type="domain" description="C2H2-type" evidence="3">
    <location>
        <begin position="460"/>
        <end position="484"/>
    </location>
</feature>
<feature type="region of interest" description="Disordered" evidence="2">
    <location>
        <begin position="118"/>
        <end position="196"/>
    </location>
</feature>
<feature type="compositionally biased region" description="Basic and acidic residues" evidence="2">
    <location>
        <begin position="170"/>
        <end position="192"/>
    </location>
</feature>
<feature type="compositionally biased region" description="Acidic residues" evidence="2">
    <location>
        <begin position="586"/>
        <end position="597"/>
    </location>
</feature>
<evidence type="ECO:0000256" key="2">
    <source>
        <dbReference type="SAM" id="MobiDB-lite"/>
    </source>
</evidence>
<feature type="region of interest" description="Disordered" evidence="2">
    <location>
        <begin position="517"/>
        <end position="668"/>
    </location>
</feature>
<reference evidence="4" key="1">
    <citation type="submission" date="2020-05" db="UniProtKB">
        <authorList>
            <consortium name="EnsemblMetazoa"/>
        </authorList>
    </citation>
    <scope>IDENTIFICATION</scope>
    <source>
        <strain evidence="4">Jacobina</strain>
    </source>
</reference>
<keyword evidence="1" id="KW-0862">Zinc</keyword>
<dbReference type="Proteomes" id="UP000092461">
    <property type="component" value="Unassembled WGS sequence"/>
</dbReference>
<dbReference type="PANTHER" id="PTHR15491">
    <property type="match status" value="1"/>
</dbReference>
<evidence type="ECO:0000313" key="5">
    <source>
        <dbReference type="Proteomes" id="UP000092461"/>
    </source>
</evidence>
<evidence type="ECO:0000259" key="3">
    <source>
        <dbReference type="PROSITE" id="PS50157"/>
    </source>
</evidence>
<dbReference type="InterPro" id="IPR036236">
    <property type="entry name" value="Znf_C2H2_sf"/>
</dbReference>
<name>A0A1B0CK23_LUTLO</name>
<dbReference type="VEuPathDB" id="VectorBase:LLOJ004960"/>
<sequence>MAYRNNRNFDRNSYGGSISRNVDPWDTTNDWGMRGGGGGGGGNFMGNQNQNQEALALANNLINNILRGNQPPSLLDLAPNDMRGGGGGGFGGGYGRGVGGGGGGYDRFDDRMAGRMMGNRNAANNRNRRPGAGSGPRNNKPNKPGGIRKPNATDRSKKVLAKNSNNSKPTKTDGDTNKNNESGEVKDEHVDGDPQDSLYADVPSDMFYCHMCKKHMWDCLSFENHIKGRSHAMMKEGVEESYRLRATMIRQEAKIDEQLKSIEIERLKRIGKNVKASNVRREYCTMCDLHFYGHLSSHRKSEGHLTLKKFLHPKCNDCSMEFPTRIEYDAHLLAPSHMIKASKRTHRAEKRKNQLVIHGEADELKDVREKEEKHEEATEKTGEGEEGGENAEAKEGGEENAENAEGQTEAKVEVEKEAENVILDYIEGVTELPSEIDNRIPKYNCHRQLGKSLIGKVDCYECRICNRFFDTDGTAEIHTRTLSHHRQFIRFLNEKCNEVKIAEKRAAATLENERKKRARIEQVEQNGKTPQKPKIDPSELYDPCEATEDDDKPNDSQEGDITESDVKDESNVQADDTMESLKTEDADMAAPEEEPVKEEEPPAPEPVPEQKVETPVAKAPAAKPTATPAAATPVAQKPQQQRAQTAVRGRPAQRASPRGRGRGRYNRF</sequence>
<proteinExistence type="predicted"/>
<dbReference type="InterPro" id="IPR026811">
    <property type="entry name" value="CIZ1"/>
</dbReference>
<feature type="compositionally biased region" description="Basic residues" evidence="2">
    <location>
        <begin position="657"/>
        <end position="668"/>
    </location>
</feature>
<evidence type="ECO:0000313" key="4">
    <source>
        <dbReference type="EnsemblMetazoa" id="LLOJ004960-PA"/>
    </source>
</evidence>
<keyword evidence="5" id="KW-1185">Reference proteome</keyword>
<dbReference type="VEuPathDB" id="VectorBase:LLONM1_008234"/>
<dbReference type="PROSITE" id="PS50157">
    <property type="entry name" value="ZINC_FINGER_C2H2_2"/>
    <property type="match status" value="1"/>
</dbReference>
<dbReference type="InterPro" id="IPR056345">
    <property type="entry name" value="Znf-C2H2_CIZ1"/>
</dbReference>
<dbReference type="PANTHER" id="PTHR15491:SF9">
    <property type="entry name" value="CIP1-INTERACTING ZINC FINGER PROTEIN"/>
    <property type="match status" value="1"/>
</dbReference>
<protein>
    <recommendedName>
        <fullName evidence="3">C2H2-type domain-containing protein</fullName>
    </recommendedName>
</protein>
<dbReference type="Pfam" id="PF23330">
    <property type="entry name" value="zf-C2H2_14"/>
    <property type="match status" value="1"/>
</dbReference>
<dbReference type="EnsemblMetazoa" id="LLOJ004960-RA">
    <property type="protein sequence ID" value="LLOJ004960-PA"/>
    <property type="gene ID" value="LLOJ004960"/>
</dbReference>
<feature type="compositionally biased region" description="Basic residues" evidence="2">
    <location>
        <begin position="341"/>
        <end position="350"/>
    </location>
</feature>
<dbReference type="GO" id="GO:0005634">
    <property type="term" value="C:nucleus"/>
    <property type="evidence" value="ECO:0007669"/>
    <property type="project" value="TreeGrafter"/>
</dbReference>
<evidence type="ECO:0000256" key="1">
    <source>
        <dbReference type="PROSITE-ProRule" id="PRU00042"/>
    </source>
</evidence>
<feature type="compositionally biased region" description="Basic and acidic residues" evidence="2">
    <location>
        <begin position="359"/>
        <end position="383"/>
    </location>
</feature>